<evidence type="ECO:0000313" key="6">
    <source>
        <dbReference type="Proteomes" id="UP000663618"/>
    </source>
</evidence>
<accession>A0AAX1LMQ6</accession>
<dbReference type="AlphaFoldDB" id="A0AAX1LMQ6"/>
<dbReference type="Pfam" id="PF07729">
    <property type="entry name" value="FCD"/>
    <property type="match status" value="1"/>
</dbReference>
<dbReference type="Gene3D" id="1.20.120.530">
    <property type="entry name" value="GntR ligand-binding domain-like"/>
    <property type="match status" value="1"/>
</dbReference>
<keyword evidence="1" id="KW-0805">Transcription regulation</keyword>
<protein>
    <submittedName>
        <fullName evidence="5">FCD domain-containing protein</fullName>
    </submittedName>
</protein>
<dbReference type="RefSeq" id="WP_206648910.1">
    <property type="nucleotide sequence ID" value="NZ_CP071248.1"/>
</dbReference>
<keyword evidence="3" id="KW-0804">Transcription</keyword>
<evidence type="ECO:0000259" key="4">
    <source>
        <dbReference type="Pfam" id="PF07729"/>
    </source>
</evidence>
<dbReference type="Proteomes" id="UP000663618">
    <property type="component" value="Chromosome"/>
</dbReference>
<gene>
    <name evidence="5" type="ORF">BLI009_02520</name>
</gene>
<evidence type="ECO:0000313" key="5">
    <source>
        <dbReference type="EMBL" id="QSP98044.1"/>
    </source>
</evidence>
<organism evidence="5 6">
    <name type="scientific">Bifidobacterium longum subsp. infantis</name>
    <dbReference type="NCBI Taxonomy" id="1682"/>
    <lineage>
        <taxon>Bacteria</taxon>
        <taxon>Bacillati</taxon>
        <taxon>Actinomycetota</taxon>
        <taxon>Actinomycetes</taxon>
        <taxon>Bifidobacteriales</taxon>
        <taxon>Bifidobacteriaceae</taxon>
        <taxon>Bifidobacterium</taxon>
    </lineage>
</organism>
<dbReference type="SUPFAM" id="SSF48008">
    <property type="entry name" value="GntR ligand-binding domain-like"/>
    <property type="match status" value="1"/>
</dbReference>
<feature type="domain" description="GntR C-terminal" evidence="4">
    <location>
        <begin position="16"/>
        <end position="105"/>
    </location>
</feature>
<dbReference type="EMBL" id="CP071248">
    <property type="protein sequence ID" value="QSP98044.1"/>
    <property type="molecule type" value="Genomic_DNA"/>
</dbReference>
<dbReference type="InterPro" id="IPR011711">
    <property type="entry name" value="GntR_C"/>
</dbReference>
<keyword evidence="2" id="KW-0238">DNA-binding</keyword>
<dbReference type="GO" id="GO:0003677">
    <property type="term" value="F:DNA binding"/>
    <property type="evidence" value="ECO:0007669"/>
    <property type="project" value="UniProtKB-KW"/>
</dbReference>
<proteinExistence type="predicted"/>
<reference evidence="5" key="1">
    <citation type="submission" date="2021-03" db="EMBL/GenBank/DDBJ databases">
        <title>Genome sequencing of Bifidobacterium longum subsp. infantis JCM 7009.</title>
        <authorList>
            <person name="Kim J."/>
        </authorList>
    </citation>
    <scope>NUCLEOTIDE SEQUENCE</scope>
    <source>
        <strain evidence="5">JCM 7009</strain>
    </source>
</reference>
<sequence>MRRSSSSASGCPAAIEMVAHSDHANESEYLDADILFHRTLLEASGNLMFAALGDVIASTLTGRTQHELMPQVADQTALGWHTEVAALIRKGDGDGAETAMRQIVDESDQAISHIAGTEA</sequence>
<evidence type="ECO:0000256" key="3">
    <source>
        <dbReference type="ARBA" id="ARBA00023163"/>
    </source>
</evidence>
<evidence type="ECO:0000256" key="2">
    <source>
        <dbReference type="ARBA" id="ARBA00023125"/>
    </source>
</evidence>
<evidence type="ECO:0000256" key="1">
    <source>
        <dbReference type="ARBA" id="ARBA00023015"/>
    </source>
</evidence>
<name>A0AAX1LMQ6_BIFLI</name>
<dbReference type="InterPro" id="IPR008920">
    <property type="entry name" value="TF_FadR/GntR_C"/>
</dbReference>